<dbReference type="SMART" id="SM00906">
    <property type="entry name" value="Fungal_trans"/>
    <property type="match status" value="1"/>
</dbReference>
<evidence type="ECO:0000256" key="2">
    <source>
        <dbReference type="ARBA" id="ARBA00023015"/>
    </source>
</evidence>
<dbReference type="Proteomes" id="UP000754883">
    <property type="component" value="Unassembled WGS sequence"/>
</dbReference>
<evidence type="ECO:0000313" key="8">
    <source>
        <dbReference type="EMBL" id="CAG9977785.1"/>
    </source>
</evidence>
<dbReference type="InterPro" id="IPR052073">
    <property type="entry name" value="Amide_Lactam_Regulators"/>
</dbReference>
<dbReference type="PANTHER" id="PTHR47171:SF1">
    <property type="entry name" value="ZN(II)2CYS6 TRANSCRIPTION FACTOR (EUROFUNG)"/>
    <property type="match status" value="1"/>
</dbReference>
<dbReference type="AlphaFoldDB" id="A0A9N9U7K7"/>
<evidence type="ECO:0000259" key="7">
    <source>
        <dbReference type="SMART" id="SM00906"/>
    </source>
</evidence>
<keyword evidence="4" id="KW-0804">Transcription</keyword>
<dbReference type="PANTHER" id="PTHR47171">
    <property type="entry name" value="FARA-RELATED"/>
    <property type="match status" value="1"/>
</dbReference>
<keyword evidence="5" id="KW-0539">Nucleus</keyword>
<dbReference type="EMBL" id="CABFNO020001298">
    <property type="protein sequence ID" value="CAG9977785.1"/>
    <property type="molecule type" value="Genomic_DNA"/>
</dbReference>
<accession>A0A9N9U7K7</accession>
<evidence type="ECO:0000313" key="9">
    <source>
        <dbReference type="Proteomes" id="UP000754883"/>
    </source>
</evidence>
<keyword evidence="2" id="KW-0805">Transcription regulation</keyword>
<evidence type="ECO:0000256" key="3">
    <source>
        <dbReference type="ARBA" id="ARBA00023125"/>
    </source>
</evidence>
<organism evidence="8 9">
    <name type="scientific">Clonostachys byssicola</name>
    <dbReference type="NCBI Taxonomy" id="160290"/>
    <lineage>
        <taxon>Eukaryota</taxon>
        <taxon>Fungi</taxon>
        <taxon>Dikarya</taxon>
        <taxon>Ascomycota</taxon>
        <taxon>Pezizomycotina</taxon>
        <taxon>Sordariomycetes</taxon>
        <taxon>Hypocreomycetidae</taxon>
        <taxon>Hypocreales</taxon>
        <taxon>Bionectriaceae</taxon>
        <taxon>Clonostachys</taxon>
    </lineage>
</organism>
<comment type="caution">
    <text evidence="8">The sequence shown here is derived from an EMBL/GenBank/DDBJ whole genome shotgun (WGS) entry which is preliminary data.</text>
</comment>
<reference evidence="8" key="1">
    <citation type="submission" date="2021-10" db="EMBL/GenBank/DDBJ databases">
        <authorList>
            <person name="Piombo E."/>
        </authorList>
    </citation>
    <scope>NUCLEOTIDE SEQUENCE</scope>
</reference>
<sequence length="427" mass="47952">MSQRPLTPLESISGQTESVGNQPSPEETKGSGSASQPAPADEADMWSRVVSYQTRLPSDGQRVIYVGEPWTLAYVMQWKGRQRQGMVDVAGSPNGLSTESPTAIHVSVPIENQTSPDSQRQPQSSTGAVSTANASDLPADIQQALVKSYFSRHNILYAVLDSRRFSEQSRSHTLDPCLHLAVLYAGALHVPDPIIYRAGFDSRQACLISLYRRAKKIFFQNDDDGTVDQLSYIQSAFLLHNMWQGPNATLDPWTWLGLAIRMAQNIGMHRSTQSSSLPEPDKRLWKRIWWCLYTRDRQIASALGKPLMIRDEDCDVEPLTVRDFEEGDSEQTRYYVIEQARLSILCASQSLNFFSLQYSDQGLVGTTISKLFTVSPHDSAQRHASRANLLQQVNKWKDELPPLLNCWSYRGLDAVPFQGLLLEVLYK</sequence>
<proteinExistence type="predicted"/>
<protein>
    <recommendedName>
        <fullName evidence="7">Xylanolytic transcriptional activator regulatory domain-containing protein</fullName>
    </recommendedName>
</protein>
<feature type="domain" description="Xylanolytic transcriptional activator regulatory" evidence="7">
    <location>
        <begin position="252"/>
        <end position="324"/>
    </location>
</feature>
<feature type="region of interest" description="Disordered" evidence="6">
    <location>
        <begin position="112"/>
        <end position="132"/>
    </location>
</feature>
<gene>
    <name evidence="8" type="ORF">CBYS24578_00008869</name>
</gene>
<dbReference type="GO" id="GO:0003677">
    <property type="term" value="F:DNA binding"/>
    <property type="evidence" value="ECO:0007669"/>
    <property type="project" value="UniProtKB-KW"/>
</dbReference>
<dbReference type="Pfam" id="PF04082">
    <property type="entry name" value="Fungal_trans"/>
    <property type="match status" value="1"/>
</dbReference>
<evidence type="ECO:0000256" key="1">
    <source>
        <dbReference type="ARBA" id="ARBA00022833"/>
    </source>
</evidence>
<dbReference type="InterPro" id="IPR007219">
    <property type="entry name" value="XnlR_reg_dom"/>
</dbReference>
<keyword evidence="3" id="KW-0238">DNA-binding</keyword>
<name>A0A9N9U7K7_9HYPO</name>
<evidence type="ECO:0000256" key="4">
    <source>
        <dbReference type="ARBA" id="ARBA00023163"/>
    </source>
</evidence>
<feature type="compositionally biased region" description="Polar residues" evidence="6">
    <location>
        <begin position="1"/>
        <end position="36"/>
    </location>
</feature>
<dbReference type="CDD" id="cd12148">
    <property type="entry name" value="fungal_TF_MHR"/>
    <property type="match status" value="1"/>
</dbReference>
<keyword evidence="9" id="KW-1185">Reference proteome</keyword>
<dbReference type="OrthoDB" id="2110361at2759"/>
<feature type="region of interest" description="Disordered" evidence="6">
    <location>
        <begin position="1"/>
        <end position="42"/>
    </location>
</feature>
<dbReference type="GO" id="GO:0006351">
    <property type="term" value="P:DNA-templated transcription"/>
    <property type="evidence" value="ECO:0007669"/>
    <property type="project" value="InterPro"/>
</dbReference>
<keyword evidence="1" id="KW-0862">Zinc</keyword>
<dbReference type="GO" id="GO:0008270">
    <property type="term" value="F:zinc ion binding"/>
    <property type="evidence" value="ECO:0007669"/>
    <property type="project" value="InterPro"/>
</dbReference>
<evidence type="ECO:0000256" key="6">
    <source>
        <dbReference type="SAM" id="MobiDB-lite"/>
    </source>
</evidence>
<evidence type="ECO:0000256" key="5">
    <source>
        <dbReference type="ARBA" id="ARBA00023242"/>
    </source>
</evidence>